<dbReference type="EMBL" id="FNRI01000006">
    <property type="protein sequence ID" value="SEA79523.1"/>
    <property type="molecule type" value="Genomic_DNA"/>
</dbReference>
<sequence>MKKLILLSLAALALTACGDSDWLGDGNVYYKPKELTLSKSSLSELIIGETRRLYATFDPAETTDGEILWSSSDDAVATVDENGSVHATGLGDAVITARSTAYPEIEATCAVSVTVESGIRVYDLLLDQPVDDRITFVRNSTGNRDYYFEVFVHDTFDKSVTFETTNGEVVDIEEKELDGRTGFTLVPGQELGDATITIQSTRNDDVRAEIPVSLKTIKVTGVALSLNEDGSEASDALAGKLTVSHTKAVRVVFSTDDEEIKIPENSRISVESSNTAVATVDAEGTQDPATQTVSFNVYMVDDPANAPDGTSTITVKTDDGSYEASFTVTAQCPGVQQIVLGQTLSDPILAGRTLQMTYKTVPEDAYVQTVQWSSADESVATVDANGLVTVKADFAFDPANCEATEILITATSDDASAAAGSCKLRPYQYVPATGVMVTDQWGNRMRGTSTTASTISSPNDNYACIVYCSGGGTAKKTLFNDTQSWAVASPAVEGIDKAGSVAVYLTATPYPYEYPTIADPDQPFYWACLSTSRFAIAGAGYEDGSTAEGWTACKKDDGKIKCFLGHTCKFWTGHKTTTKDAPFIRIWRYTEGQANDGNYNKTDDLLFRFLVNTSQGSGDSKLGIPSLKNDDGTARVFDFLNTGGISQPFDDPCPVPWTGPMPRPVGYYTLDDSGAPGQLKTWGDIPVPAKLTEIK</sequence>
<keyword evidence="4" id="KW-1185">Reference proteome</keyword>
<feature type="domain" description="BIG2" evidence="2">
    <location>
        <begin position="31"/>
        <end position="109"/>
    </location>
</feature>
<dbReference type="Proteomes" id="UP000183253">
    <property type="component" value="Unassembled WGS sequence"/>
</dbReference>
<dbReference type="InterPro" id="IPR008964">
    <property type="entry name" value="Invasin/intimin_cell_adhesion"/>
</dbReference>
<dbReference type="OrthoDB" id="1007372at2"/>
<feature type="chain" id="PRO_5010360777" evidence="1">
    <location>
        <begin position="19"/>
        <end position="695"/>
    </location>
</feature>
<dbReference type="PROSITE" id="PS51257">
    <property type="entry name" value="PROKAR_LIPOPROTEIN"/>
    <property type="match status" value="1"/>
</dbReference>
<dbReference type="STRING" id="1033731.SAMN05444145_106168"/>
<dbReference type="Gene3D" id="2.60.40.1080">
    <property type="match status" value="3"/>
</dbReference>
<dbReference type="SUPFAM" id="SSF49373">
    <property type="entry name" value="Invasin/intimin cell-adhesion fragments"/>
    <property type="match status" value="2"/>
</dbReference>
<dbReference type="SMART" id="SM00635">
    <property type="entry name" value="BID_2"/>
    <property type="match status" value="2"/>
</dbReference>
<feature type="signal peptide" evidence="1">
    <location>
        <begin position="1"/>
        <end position="18"/>
    </location>
</feature>
<dbReference type="Pfam" id="PF02368">
    <property type="entry name" value="Big_2"/>
    <property type="match status" value="2"/>
</dbReference>
<dbReference type="RefSeq" id="WP_010266461.1">
    <property type="nucleotide sequence ID" value="NZ_CAEG01000021.1"/>
</dbReference>
<dbReference type="InterPro" id="IPR003343">
    <property type="entry name" value="Big_2"/>
</dbReference>
<gene>
    <name evidence="3" type="ORF">SAMN05444145_106168</name>
</gene>
<proteinExistence type="predicted"/>
<dbReference type="AlphaFoldDB" id="A0A1H4E3C7"/>
<accession>A0A1H4E3C7</accession>
<organism evidence="3 4">
    <name type="scientific">Alistipes timonensis JC136</name>
    <dbReference type="NCBI Taxonomy" id="1033731"/>
    <lineage>
        <taxon>Bacteria</taxon>
        <taxon>Pseudomonadati</taxon>
        <taxon>Bacteroidota</taxon>
        <taxon>Bacteroidia</taxon>
        <taxon>Bacteroidales</taxon>
        <taxon>Rikenellaceae</taxon>
        <taxon>Alistipes</taxon>
    </lineage>
</organism>
<evidence type="ECO:0000259" key="2">
    <source>
        <dbReference type="SMART" id="SM00635"/>
    </source>
</evidence>
<evidence type="ECO:0000313" key="3">
    <source>
        <dbReference type="EMBL" id="SEA79523.1"/>
    </source>
</evidence>
<keyword evidence="1" id="KW-0732">Signal</keyword>
<reference evidence="3 4" key="1">
    <citation type="submission" date="2016-10" db="EMBL/GenBank/DDBJ databases">
        <authorList>
            <person name="de Groot N.N."/>
        </authorList>
    </citation>
    <scope>NUCLEOTIDE SEQUENCE [LARGE SCALE GENOMIC DNA]</scope>
    <source>
        <strain evidence="3 4">DSM 25383</strain>
    </source>
</reference>
<feature type="domain" description="BIG2" evidence="2">
    <location>
        <begin position="334"/>
        <end position="422"/>
    </location>
</feature>
<evidence type="ECO:0000256" key="1">
    <source>
        <dbReference type="SAM" id="SignalP"/>
    </source>
</evidence>
<evidence type="ECO:0000313" key="4">
    <source>
        <dbReference type="Proteomes" id="UP000183253"/>
    </source>
</evidence>
<name>A0A1H4E3C7_9BACT</name>
<protein>
    <submittedName>
        <fullName evidence="3">Ig-like domain (Group 2)</fullName>
    </submittedName>
</protein>